<dbReference type="EMBL" id="JACCCZ010000002">
    <property type="protein sequence ID" value="NYG05439.1"/>
    <property type="molecule type" value="Genomic_DNA"/>
</dbReference>
<accession>A0A852W967</accession>
<sequence>MSDGSFRALDVAQAEQNLLHARDDLEVARQARDHEHSLVNLNAVCHANIVVHHAEQGLSEAEATEQQREAAGEPEPQPVAGRGPTDEELAERSFWIQQHAETELDL</sequence>
<dbReference type="AlphaFoldDB" id="A0A852W967"/>
<keyword evidence="3" id="KW-1185">Reference proteome</keyword>
<evidence type="ECO:0000313" key="2">
    <source>
        <dbReference type="EMBL" id="NYG05439.1"/>
    </source>
</evidence>
<dbReference type="Proteomes" id="UP000549695">
    <property type="component" value="Unassembled WGS sequence"/>
</dbReference>
<feature type="region of interest" description="Disordered" evidence="1">
    <location>
        <begin position="56"/>
        <end position="94"/>
    </location>
</feature>
<proteinExistence type="predicted"/>
<organism evidence="2 3">
    <name type="scientific">Pseudonocardia alni</name>
    <name type="common">Amycolata alni</name>
    <dbReference type="NCBI Taxonomy" id="33907"/>
    <lineage>
        <taxon>Bacteria</taxon>
        <taxon>Bacillati</taxon>
        <taxon>Actinomycetota</taxon>
        <taxon>Actinomycetes</taxon>
        <taxon>Pseudonocardiales</taxon>
        <taxon>Pseudonocardiaceae</taxon>
        <taxon>Pseudonocardia</taxon>
    </lineage>
</organism>
<reference evidence="2 3" key="1">
    <citation type="submission" date="2020-07" db="EMBL/GenBank/DDBJ databases">
        <title>Sequencing the genomes of 1000 actinobacteria strains.</title>
        <authorList>
            <person name="Klenk H.-P."/>
        </authorList>
    </citation>
    <scope>NUCLEOTIDE SEQUENCE [LARGE SCALE GENOMIC DNA]</scope>
    <source>
        <strain evidence="2 3">DSM 44749</strain>
    </source>
</reference>
<evidence type="ECO:0000313" key="3">
    <source>
        <dbReference type="Proteomes" id="UP000549695"/>
    </source>
</evidence>
<gene>
    <name evidence="2" type="ORF">HDA37_005793</name>
</gene>
<evidence type="ECO:0000256" key="1">
    <source>
        <dbReference type="SAM" id="MobiDB-lite"/>
    </source>
</evidence>
<protein>
    <submittedName>
        <fullName evidence="2">Uncharacterized protein</fullName>
    </submittedName>
</protein>
<comment type="caution">
    <text evidence="2">The sequence shown here is derived from an EMBL/GenBank/DDBJ whole genome shotgun (WGS) entry which is preliminary data.</text>
</comment>
<dbReference type="GeneID" id="98055334"/>
<name>A0A852W967_PSEA5</name>
<dbReference type="RefSeq" id="WP_179763218.1">
    <property type="nucleotide sequence ID" value="NZ_BAAAJZ010000016.1"/>
</dbReference>